<accession>A0A350H8K5</accession>
<sequence length="55" mass="6133">MLYPEILSFKIDDLSLSGGLGIFVATPFGNIRFDVAKPLNRSGNMKYYFSIGNPF</sequence>
<keyword evidence="2" id="KW-0472">Membrane</keyword>
<dbReference type="Pfam" id="PF01103">
    <property type="entry name" value="Omp85"/>
    <property type="match status" value="1"/>
</dbReference>
<comment type="subcellular location">
    <subcellularLocation>
        <location evidence="1">Membrane</location>
    </subcellularLocation>
</comment>
<proteinExistence type="predicted"/>
<evidence type="ECO:0000259" key="3">
    <source>
        <dbReference type="Pfam" id="PF01103"/>
    </source>
</evidence>
<evidence type="ECO:0000313" key="5">
    <source>
        <dbReference type="Proteomes" id="UP000264062"/>
    </source>
</evidence>
<reference evidence="4 5" key="1">
    <citation type="journal article" date="2018" name="Nat. Biotechnol.">
        <title>A standardized bacterial taxonomy based on genome phylogeny substantially revises the tree of life.</title>
        <authorList>
            <person name="Parks D.H."/>
            <person name="Chuvochina M."/>
            <person name="Waite D.W."/>
            <person name="Rinke C."/>
            <person name="Skarshewski A."/>
            <person name="Chaumeil P.A."/>
            <person name="Hugenholtz P."/>
        </authorList>
    </citation>
    <scope>NUCLEOTIDE SEQUENCE [LARGE SCALE GENOMIC DNA]</scope>
    <source>
        <strain evidence="4">UBA9956</strain>
    </source>
</reference>
<evidence type="ECO:0000256" key="1">
    <source>
        <dbReference type="ARBA" id="ARBA00004370"/>
    </source>
</evidence>
<dbReference type="GO" id="GO:0019867">
    <property type="term" value="C:outer membrane"/>
    <property type="evidence" value="ECO:0007669"/>
    <property type="project" value="InterPro"/>
</dbReference>
<protein>
    <recommendedName>
        <fullName evidence="3">Bacterial surface antigen (D15) domain-containing protein</fullName>
    </recommendedName>
</protein>
<dbReference type="EMBL" id="DMZY01000052">
    <property type="protein sequence ID" value="HAV91871.1"/>
    <property type="molecule type" value="Genomic_DNA"/>
</dbReference>
<dbReference type="Gene3D" id="2.40.160.50">
    <property type="entry name" value="membrane protein fhac: a member of the omp85/tpsb transporter family"/>
    <property type="match status" value="1"/>
</dbReference>
<organism evidence="4 5">
    <name type="scientific">candidate division WOR-3 bacterium</name>
    <dbReference type="NCBI Taxonomy" id="2052148"/>
    <lineage>
        <taxon>Bacteria</taxon>
        <taxon>Bacteria division WOR-3</taxon>
    </lineage>
</organism>
<dbReference type="InterPro" id="IPR000184">
    <property type="entry name" value="Bac_surfAg_D15"/>
</dbReference>
<name>A0A350H8K5_UNCW3</name>
<gene>
    <name evidence="4" type="ORF">DCW38_01650</name>
</gene>
<feature type="domain" description="Bacterial surface antigen (D15)" evidence="3">
    <location>
        <begin position="13"/>
        <end position="55"/>
    </location>
</feature>
<evidence type="ECO:0000256" key="2">
    <source>
        <dbReference type="ARBA" id="ARBA00023136"/>
    </source>
</evidence>
<evidence type="ECO:0000313" key="4">
    <source>
        <dbReference type="EMBL" id="HAV91871.1"/>
    </source>
</evidence>
<dbReference type="AlphaFoldDB" id="A0A350H8K5"/>
<comment type="caution">
    <text evidence="4">The sequence shown here is derived from an EMBL/GenBank/DDBJ whole genome shotgun (WGS) entry which is preliminary data.</text>
</comment>
<dbReference type="Proteomes" id="UP000264062">
    <property type="component" value="Unassembled WGS sequence"/>
</dbReference>